<dbReference type="SUPFAM" id="SSF48371">
    <property type="entry name" value="ARM repeat"/>
    <property type="match status" value="1"/>
</dbReference>
<reference evidence="6 7" key="1">
    <citation type="journal article" date="2020" name="ISME J.">
        <title>Comparative genomics reveals insights into cyanobacterial evolution and habitat adaptation.</title>
        <authorList>
            <person name="Chen M.Y."/>
            <person name="Teng W.K."/>
            <person name="Zhao L."/>
            <person name="Hu C.X."/>
            <person name="Zhou Y.K."/>
            <person name="Han B.P."/>
            <person name="Song L.R."/>
            <person name="Shu W.S."/>
        </authorList>
    </citation>
    <scope>NUCLEOTIDE SEQUENCE [LARGE SCALE GENOMIC DNA]</scope>
    <source>
        <strain evidence="6 7">FACHB-119</strain>
    </source>
</reference>
<dbReference type="InterPro" id="IPR016024">
    <property type="entry name" value="ARM-type_fold"/>
</dbReference>
<sequence>MTFQPNDELINPEINRLVQLLSTSTDEDTIRQVAESLGNIGSGNQQAINALVQILTISKDKYTIFNAAASLGNIGSGNQQAINALVQLLSISEDEYTIRQAAASLGNIGSGNQQAINALVQLLSISKDEYTIRQAAKSLGKIGSGNQQAIDAIVQLFNTSKDEYKISQAAESLGTINPGNQQAINALIQLLSTSKNENTLRQAAESLGNIGSGNQQAINALVKLFSTSKNENTLRQAAESLGNIGSGNQQAINALVKLLSTSKDENTVSQAAESLGTIDPGNQQAINTIVKLFSTSKNENTIRQAAESLGNIGSGNQQAINALVQLFSTSKNENTIRQAAESLGNIGSGNQQAINALVQLLGTSQVEYTVRQVAESLGTINPGNQQAIDALVQLLSTSQVEYTISKAAESLGKIGSGNQQAINALVKLLSISKNEDKIYQAAESLGTIDPGNQRAINAFVQLLSTSQDGYTIIKAAESLGKIGSGNQQAINALLQLLSTSNSISIRKHTAGIFKKISFGNLNVIKELKTLRHTTQSEYTRYLVEDILNEIDSVPNKNTQSQDDLMLFLQSVRVKGTVDEYFSVNNYQKTRFCYDRIIACLDKLQEGHDILTRRSLMNSYLELYKRIVSFAISNRDFQTAFYYTELFRNRYLVERISLQDMALPKTIPSELAQQINQAKHTERLKLQEYTNGINLNLDKNKLDGLSERWVESKQALEKLYAQVAINEPEFIAKTKICPITYTEVKDLLPTDSAIVEFFFSDKQLLIILLLPGEESPIIPESLRLPLNQLGLETLAQDWVSDITENKKGNKTDFNTKTTQISFIINAISDILKIQDVIRYIPSHIKHLIIIPHQYLHLFPIHALWINDSQRIIDRFSVSYFPNTQVWKICHNRQRVRESLISIENPTQDKDLIFVKAEVAGISQRQQFVQQQILVGKQASKAQILHLAGSNHCFHFSGHAEYNFKNPLDSYLMLGEDDKDNLSLNTIFTDLQMPHADLVTLSACCTGLVDAFAPTEEYLGLPTGFLLAGAKAVIGSLWKVNSIATAFLLDEFYRQLETINNKAVALQNAQNWLRSCTAEKLRERANSWNLSTLEPKEQILLEWSLDNLQHIPFENPYYWAAFILTGC</sequence>
<dbReference type="PANTHER" id="PTHR12697">
    <property type="entry name" value="PBS LYASE HEAT-LIKE PROTEIN"/>
    <property type="match status" value="1"/>
</dbReference>
<comment type="caution">
    <text evidence="6">The sequence shown here is derived from an EMBL/GenBank/DDBJ whole genome shotgun (WGS) entry which is preliminary data.</text>
</comment>
<keyword evidence="3" id="KW-0605">Phycobilisome</keyword>
<evidence type="ECO:0000256" key="1">
    <source>
        <dbReference type="ARBA" id="ARBA00009299"/>
    </source>
</evidence>
<comment type="similarity">
    <text evidence="1">Belongs to the CpcE/RpcE/PecE family.</text>
</comment>
<protein>
    <submittedName>
        <fullName evidence="6">HEAT repeat domain-containing protein</fullName>
    </submittedName>
</protein>
<dbReference type="PANTHER" id="PTHR12697:SF5">
    <property type="entry name" value="DEOXYHYPUSINE HYDROXYLASE"/>
    <property type="match status" value="1"/>
</dbReference>
<gene>
    <name evidence="6" type="ORF">H6G83_01390</name>
</gene>
<dbReference type="EMBL" id="JACJSG010000002">
    <property type="protein sequence ID" value="MBD2499279.1"/>
    <property type="molecule type" value="Genomic_DNA"/>
</dbReference>
<evidence type="ECO:0000313" key="7">
    <source>
        <dbReference type="Proteomes" id="UP000661112"/>
    </source>
</evidence>
<name>A0ABR8CXR5_9NOST</name>
<dbReference type="SMART" id="SM00185">
    <property type="entry name" value="ARM"/>
    <property type="match status" value="5"/>
</dbReference>
<dbReference type="Proteomes" id="UP000661112">
    <property type="component" value="Unassembled WGS sequence"/>
</dbReference>
<keyword evidence="2" id="KW-0042">Antenna complex</keyword>
<evidence type="ECO:0000256" key="2">
    <source>
        <dbReference type="ARBA" id="ARBA00022549"/>
    </source>
</evidence>
<evidence type="ECO:0000313" key="6">
    <source>
        <dbReference type="EMBL" id="MBD2499279.1"/>
    </source>
</evidence>
<dbReference type="InterPro" id="IPR024983">
    <property type="entry name" value="CHAT_dom"/>
</dbReference>
<keyword evidence="4" id="KW-0456">Lyase</keyword>
<dbReference type="RefSeq" id="WP_190465897.1">
    <property type="nucleotide sequence ID" value="NZ_JACJSG010000002.1"/>
</dbReference>
<dbReference type="SMART" id="SM00567">
    <property type="entry name" value="EZ_HEAT"/>
    <property type="match status" value="14"/>
</dbReference>
<dbReference type="InterPro" id="IPR011989">
    <property type="entry name" value="ARM-like"/>
</dbReference>
<dbReference type="PROSITE" id="PS50176">
    <property type="entry name" value="ARM_REPEAT"/>
    <property type="match status" value="1"/>
</dbReference>
<dbReference type="Pfam" id="PF00514">
    <property type="entry name" value="Arm"/>
    <property type="match status" value="1"/>
</dbReference>
<dbReference type="Gene3D" id="1.25.10.10">
    <property type="entry name" value="Leucine-rich Repeat Variant"/>
    <property type="match status" value="4"/>
</dbReference>
<proteinExistence type="inferred from homology"/>
<dbReference type="Pfam" id="PF12770">
    <property type="entry name" value="CHAT"/>
    <property type="match status" value="1"/>
</dbReference>
<feature type="domain" description="CHAT" evidence="5">
    <location>
        <begin position="835"/>
        <end position="1124"/>
    </location>
</feature>
<organism evidence="6 7">
    <name type="scientific">Anabaena azotica FACHB-119</name>
    <dbReference type="NCBI Taxonomy" id="947527"/>
    <lineage>
        <taxon>Bacteria</taxon>
        <taxon>Bacillati</taxon>
        <taxon>Cyanobacteriota</taxon>
        <taxon>Cyanophyceae</taxon>
        <taxon>Nostocales</taxon>
        <taxon>Nostocaceae</taxon>
        <taxon>Anabaena</taxon>
        <taxon>Anabaena azotica</taxon>
    </lineage>
</organism>
<dbReference type="InterPro" id="IPR004155">
    <property type="entry name" value="PBS_lyase_HEAT"/>
</dbReference>
<evidence type="ECO:0000256" key="4">
    <source>
        <dbReference type="ARBA" id="ARBA00023239"/>
    </source>
</evidence>
<evidence type="ECO:0000256" key="3">
    <source>
        <dbReference type="ARBA" id="ARBA00022738"/>
    </source>
</evidence>
<dbReference type="Pfam" id="PF13646">
    <property type="entry name" value="HEAT_2"/>
    <property type="match status" value="3"/>
</dbReference>
<dbReference type="InterPro" id="IPR000225">
    <property type="entry name" value="Armadillo"/>
</dbReference>
<evidence type="ECO:0000259" key="5">
    <source>
        <dbReference type="Pfam" id="PF12770"/>
    </source>
</evidence>
<dbReference type="Pfam" id="PF03130">
    <property type="entry name" value="HEAT_PBS"/>
    <property type="match status" value="1"/>
</dbReference>
<keyword evidence="7" id="KW-1185">Reference proteome</keyword>
<accession>A0ABR8CXR5</accession>